<comment type="caution">
    <text evidence="2">The sequence shown here is derived from an EMBL/GenBank/DDBJ whole genome shotgun (WGS) entry which is preliminary data.</text>
</comment>
<protein>
    <submittedName>
        <fullName evidence="2">Uncharacterized protein</fullName>
    </submittedName>
</protein>
<organism evidence="2 3">
    <name type="scientific">Brassica carinata</name>
    <name type="common">Ethiopian mustard</name>
    <name type="synonym">Abyssinian cabbage</name>
    <dbReference type="NCBI Taxonomy" id="52824"/>
    <lineage>
        <taxon>Eukaryota</taxon>
        <taxon>Viridiplantae</taxon>
        <taxon>Streptophyta</taxon>
        <taxon>Embryophyta</taxon>
        <taxon>Tracheophyta</taxon>
        <taxon>Spermatophyta</taxon>
        <taxon>Magnoliopsida</taxon>
        <taxon>eudicotyledons</taxon>
        <taxon>Gunneridae</taxon>
        <taxon>Pentapetalae</taxon>
        <taxon>rosids</taxon>
        <taxon>malvids</taxon>
        <taxon>Brassicales</taxon>
        <taxon>Brassicaceae</taxon>
        <taxon>Brassiceae</taxon>
        <taxon>Brassica</taxon>
    </lineage>
</organism>
<name>A0A8X7QW81_BRACI</name>
<dbReference type="PANTHER" id="PTHR45770">
    <property type="entry name" value="ATP-DEPENDENT 6-PHOSPHOFRUCTOKINASE 1"/>
    <property type="match status" value="1"/>
</dbReference>
<dbReference type="AlphaFoldDB" id="A0A8X7QW81"/>
<reference evidence="2 3" key="1">
    <citation type="submission" date="2020-02" db="EMBL/GenBank/DDBJ databases">
        <authorList>
            <person name="Ma Q."/>
            <person name="Huang Y."/>
            <person name="Song X."/>
            <person name="Pei D."/>
        </authorList>
    </citation>
    <scope>NUCLEOTIDE SEQUENCE [LARGE SCALE GENOMIC DNA]</scope>
    <source>
        <strain evidence="2">Sxm20200214</strain>
        <tissue evidence="2">Leaf</tissue>
    </source>
</reference>
<dbReference type="GO" id="GO:0003872">
    <property type="term" value="F:6-phosphofructokinase activity"/>
    <property type="evidence" value="ECO:0007669"/>
    <property type="project" value="InterPro"/>
</dbReference>
<gene>
    <name evidence="2" type="ORF">Bca52824_057508</name>
</gene>
<accession>A0A8X7QW81</accession>
<evidence type="ECO:0000313" key="2">
    <source>
        <dbReference type="EMBL" id="KAG2274953.1"/>
    </source>
</evidence>
<dbReference type="SUPFAM" id="SSF53784">
    <property type="entry name" value="Phosphofructokinase"/>
    <property type="match status" value="1"/>
</dbReference>
<keyword evidence="1" id="KW-0021">Allosteric enzyme</keyword>
<dbReference type="OrthoDB" id="537915at2759"/>
<proteinExistence type="predicted"/>
<dbReference type="InterPro" id="IPR035966">
    <property type="entry name" value="PKF_sf"/>
</dbReference>
<dbReference type="Proteomes" id="UP000886595">
    <property type="component" value="Unassembled WGS sequence"/>
</dbReference>
<dbReference type="EMBL" id="JAAMPC010000012">
    <property type="protein sequence ID" value="KAG2274953.1"/>
    <property type="molecule type" value="Genomic_DNA"/>
</dbReference>
<keyword evidence="3" id="KW-1185">Reference proteome</keyword>
<evidence type="ECO:0000313" key="3">
    <source>
        <dbReference type="Proteomes" id="UP000886595"/>
    </source>
</evidence>
<sequence>MAVLAWLNGGDWSTVSREWFGQDDGFEAPPAINTSHVKAESNKNGTGFVELMGRYSGGLLEFIETHNKLNGHMVIVLDEEAEQELMCKSMESNRLL</sequence>
<dbReference type="InterPro" id="IPR050929">
    <property type="entry name" value="PFKA"/>
</dbReference>
<evidence type="ECO:0000256" key="1">
    <source>
        <dbReference type="ARBA" id="ARBA00022533"/>
    </source>
</evidence>